<dbReference type="AlphaFoldDB" id="A0AAP7TBS2"/>
<evidence type="ECO:0000256" key="2">
    <source>
        <dbReference type="ARBA" id="ARBA00023315"/>
    </source>
</evidence>
<dbReference type="Pfam" id="PF00583">
    <property type="entry name" value="Acetyltransf_1"/>
    <property type="match status" value="1"/>
</dbReference>
<dbReference type="EMBL" id="MOEA01000002">
    <property type="protein sequence ID" value="OIK21684.1"/>
    <property type="molecule type" value="Genomic_DNA"/>
</dbReference>
<gene>
    <name evidence="4" type="ORF">BKP66_09000</name>
</gene>
<evidence type="ECO:0000313" key="4">
    <source>
        <dbReference type="EMBL" id="OIK21684.1"/>
    </source>
</evidence>
<dbReference type="Proteomes" id="UP000180036">
    <property type="component" value="Unassembled WGS sequence"/>
</dbReference>
<feature type="domain" description="N-acetyltransferase" evidence="3">
    <location>
        <begin position="4"/>
        <end position="163"/>
    </location>
</feature>
<keyword evidence="1" id="KW-0808">Transferase</keyword>
<evidence type="ECO:0000256" key="1">
    <source>
        <dbReference type="ARBA" id="ARBA00022679"/>
    </source>
</evidence>
<dbReference type="PANTHER" id="PTHR43800">
    <property type="entry name" value="PEPTIDYL-LYSINE N-ACETYLTRANSFERASE YJAB"/>
    <property type="match status" value="1"/>
</dbReference>
<evidence type="ECO:0000259" key="3">
    <source>
        <dbReference type="PROSITE" id="PS51186"/>
    </source>
</evidence>
<dbReference type="SUPFAM" id="SSF55729">
    <property type="entry name" value="Acyl-CoA N-acyltransferases (Nat)"/>
    <property type="match status" value="1"/>
</dbReference>
<comment type="caution">
    <text evidence="4">The sequence shown here is derived from an EMBL/GenBank/DDBJ whole genome shotgun (WGS) entry which is preliminary data.</text>
</comment>
<dbReference type="InterPro" id="IPR016181">
    <property type="entry name" value="Acyl_CoA_acyltransferase"/>
</dbReference>
<name>A0AAP7TBS2_BACAM</name>
<reference evidence="4 5" key="1">
    <citation type="submission" date="2016-10" db="EMBL/GenBank/DDBJ databases">
        <authorList>
            <person name="Marach S."/>
            <person name="Prathuangwong S."/>
            <person name="Takikawa Y."/>
            <person name="Dohra H."/>
        </authorList>
    </citation>
    <scope>NUCLEOTIDE SEQUENCE [LARGE SCALE GENOMIC DNA]</scope>
    <source>
        <strain evidence="4 5">K2</strain>
    </source>
</reference>
<protein>
    <submittedName>
        <fullName evidence="4">GNAT family N-acetyltransferase</fullName>
    </submittedName>
</protein>
<dbReference type="InterPro" id="IPR000182">
    <property type="entry name" value="GNAT_dom"/>
</dbReference>
<dbReference type="GO" id="GO:0016747">
    <property type="term" value="F:acyltransferase activity, transferring groups other than amino-acyl groups"/>
    <property type="evidence" value="ECO:0007669"/>
    <property type="project" value="InterPro"/>
</dbReference>
<dbReference type="Gene3D" id="3.40.630.30">
    <property type="match status" value="1"/>
</dbReference>
<accession>A0AAP7TBS2</accession>
<dbReference type="PROSITE" id="PS51186">
    <property type="entry name" value="GNAT"/>
    <property type="match status" value="1"/>
</dbReference>
<dbReference type="CDD" id="cd04301">
    <property type="entry name" value="NAT_SF"/>
    <property type="match status" value="1"/>
</dbReference>
<proteinExistence type="predicted"/>
<evidence type="ECO:0000313" key="5">
    <source>
        <dbReference type="Proteomes" id="UP000180036"/>
    </source>
</evidence>
<keyword evidence="2" id="KW-0012">Acyltransferase</keyword>
<sequence>MSEDIFRLAEKKDAPEFLELLYSAFQPIRNLEIDWPSARADIDMVTENIENHSAVVLERDGRLLSTITIRFPWESDTPPSKYPFVWWFATLPELKGQGIGSKLLTYVEEHVLRDTLKAPALTLGTSARKHPWLVDMYRRRGYEVYFEQEKDGDIGVMMRKVLIPERFDASLLGTPSWAKS</sequence>
<dbReference type="RefSeq" id="WP_014471030.1">
    <property type="nucleotide sequence ID" value="NZ_CP011252.1"/>
</dbReference>
<dbReference type="PANTHER" id="PTHR43800:SF1">
    <property type="entry name" value="PEPTIDYL-LYSINE N-ACETYLTRANSFERASE YJAB"/>
    <property type="match status" value="1"/>
</dbReference>
<organism evidence="4 5">
    <name type="scientific">Bacillus amyloliquefaciens</name>
    <name type="common">Bacillus velezensis</name>
    <dbReference type="NCBI Taxonomy" id="1390"/>
    <lineage>
        <taxon>Bacteria</taxon>
        <taxon>Bacillati</taxon>
        <taxon>Bacillota</taxon>
        <taxon>Bacilli</taxon>
        <taxon>Bacillales</taxon>
        <taxon>Bacillaceae</taxon>
        <taxon>Bacillus</taxon>
        <taxon>Bacillus amyloliquefaciens group</taxon>
    </lineage>
</organism>